<organism evidence="4 5">
    <name type="scientific">Terrabacter lapilli</name>
    <dbReference type="NCBI Taxonomy" id="436231"/>
    <lineage>
        <taxon>Bacteria</taxon>
        <taxon>Bacillati</taxon>
        <taxon>Actinomycetota</taxon>
        <taxon>Actinomycetes</taxon>
        <taxon>Micrococcales</taxon>
        <taxon>Intrasporangiaceae</taxon>
        <taxon>Terrabacter</taxon>
    </lineage>
</organism>
<dbReference type="PANTHER" id="PTHR10434:SF11">
    <property type="entry name" value="1-ACYL-SN-GLYCEROL-3-PHOSPHATE ACYLTRANSFERASE"/>
    <property type="match status" value="1"/>
</dbReference>
<keyword evidence="2 4" id="KW-0012">Acyltransferase</keyword>
<dbReference type="GO" id="GO:0016746">
    <property type="term" value="F:acyltransferase activity"/>
    <property type="evidence" value="ECO:0007669"/>
    <property type="project" value="UniProtKB-KW"/>
</dbReference>
<comment type="caution">
    <text evidence="4">The sequence shown here is derived from an EMBL/GenBank/DDBJ whole genome shotgun (WGS) entry which is preliminary data.</text>
</comment>
<evidence type="ECO:0000256" key="1">
    <source>
        <dbReference type="ARBA" id="ARBA00022679"/>
    </source>
</evidence>
<evidence type="ECO:0000313" key="5">
    <source>
        <dbReference type="Proteomes" id="UP001500013"/>
    </source>
</evidence>
<reference evidence="4 5" key="1">
    <citation type="journal article" date="2019" name="Int. J. Syst. Evol. Microbiol.">
        <title>The Global Catalogue of Microorganisms (GCM) 10K type strain sequencing project: providing services to taxonomists for standard genome sequencing and annotation.</title>
        <authorList>
            <consortium name="The Broad Institute Genomics Platform"/>
            <consortium name="The Broad Institute Genome Sequencing Center for Infectious Disease"/>
            <person name="Wu L."/>
            <person name="Ma J."/>
        </authorList>
    </citation>
    <scope>NUCLEOTIDE SEQUENCE [LARGE SCALE GENOMIC DNA]</scope>
    <source>
        <strain evidence="4 5">JCM 15628</strain>
    </source>
</reference>
<dbReference type="PANTHER" id="PTHR10434">
    <property type="entry name" value="1-ACYL-SN-GLYCEROL-3-PHOSPHATE ACYLTRANSFERASE"/>
    <property type="match status" value="1"/>
</dbReference>
<dbReference type="EMBL" id="BAAAPU010000004">
    <property type="protein sequence ID" value="GAA1974638.1"/>
    <property type="molecule type" value="Genomic_DNA"/>
</dbReference>
<sequence length="224" mass="23859">MTGGSAPVAPHPWRAVVGRWIGIGIFRGLYRGRAQHADRVPSTGPVILVANHAAFLDGPFVFSLAPRPVNFLVKQEAFTGFFGWLIRAVGQIPIDRTVGDRAALGTATAVLERGGAVGIFPEGNRGTGDVEQVNQGAAWIALRTGASIVPVAVSGTRVPGASADAWPRPWSRLDVDFGEPFHLTVPPDAPGRERLQLASEQLRDALASHVHRSRVENGPSTHVH</sequence>
<dbReference type="CDD" id="cd07989">
    <property type="entry name" value="LPLAT_AGPAT-like"/>
    <property type="match status" value="1"/>
</dbReference>
<name>A0ABN2RTT3_9MICO</name>
<dbReference type="Proteomes" id="UP001500013">
    <property type="component" value="Unassembled WGS sequence"/>
</dbReference>
<dbReference type="Pfam" id="PF01553">
    <property type="entry name" value="Acyltransferase"/>
    <property type="match status" value="1"/>
</dbReference>
<evidence type="ECO:0000313" key="4">
    <source>
        <dbReference type="EMBL" id="GAA1974638.1"/>
    </source>
</evidence>
<feature type="domain" description="Phospholipid/glycerol acyltransferase" evidence="3">
    <location>
        <begin position="46"/>
        <end position="156"/>
    </location>
</feature>
<keyword evidence="1" id="KW-0808">Transferase</keyword>
<evidence type="ECO:0000256" key="2">
    <source>
        <dbReference type="ARBA" id="ARBA00023315"/>
    </source>
</evidence>
<keyword evidence="5" id="KW-1185">Reference proteome</keyword>
<evidence type="ECO:0000259" key="3">
    <source>
        <dbReference type="SMART" id="SM00563"/>
    </source>
</evidence>
<dbReference type="InterPro" id="IPR002123">
    <property type="entry name" value="Plipid/glycerol_acylTrfase"/>
</dbReference>
<proteinExistence type="predicted"/>
<protein>
    <submittedName>
        <fullName evidence="4">Lysophospholipid acyltransferase family protein</fullName>
    </submittedName>
</protein>
<dbReference type="SUPFAM" id="SSF69593">
    <property type="entry name" value="Glycerol-3-phosphate (1)-acyltransferase"/>
    <property type="match status" value="1"/>
</dbReference>
<dbReference type="RefSeq" id="WP_344059758.1">
    <property type="nucleotide sequence ID" value="NZ_BAAAPU010000004.1"/>
</dbReference>
<dbReference type="SMART" id="SM00563">
    <property type="entry name" value="PlsC"/>
    <property type="match status" value="1"/>
</dbReference>
<gene>
    <name evidence="4" type="ORF">GCM10009817_13530</name>
</gene>
<accession>A0ABN2RTT3</accession>